<accession>A0A7W9IMX8</accession>
<sequence length="55" mass="5911">MGHVGEEDIDDEVAEAARVDEFARRAQVIGGHPREVLAHCLASTLSEQAADPVIQ</sequence>
<dbReference type="Proteomes" id="UP000540685">
    <property type="component" value="Unassembled WGS sequence"/>
</dbReference>
<organism evidence="1 2">
    <name type="scientific">Streptosporangium becharense</name>
    <dbReference type="NCBI Taxonomy" id="1816182"/>
    <lineage>
        <taxon>Bacteria</taxon>
        <taxon>Bacillati</taxon>
        <taxon>Actinomycetota</taxon>
        <taxon>Actinomycetes</taxon>
        <taxon>Streptosporangiales</taxon>
        <taxon>Streptosporangiaceae</taxon>
        <taxon>Streptosporangium</taxon>
    </lineage>
</organism>
<keyword evidence="2" id="KW-1185">Reference proteome</keyword>
<evidence type="ECO:0000313" key="1">
    <source>
        <dbReference type="EMBL" id="MBB5823702.1"/>
    </source>
</evidence>
<gene>
    <name evidence="1" type="ORF">F4562_006764</name>
</gene>
<keyword evidence="1" id="KW-0238">DNA-binding</keyword>
<dbReference type="RefSeq" id="WP_184546446.1">
    <property type="nucleotide sequence ID" value="NZ_JACHMP010000001.1"/>
</dbReference>
<dbReference type="GO" id="GO:0003677">
    <property type="term" value="F:DNA binding"/>
    <property type="evidence" value="ECO:0007669"/>
    <property type="project" value="UniProtKB-KW"/>
</dbReference>
<evidence type="ECO:0000313" key="2">
    <source>
        <dbReference type="Proteomes" id="UP000540685"/>
    </source>
</evidence>
<dbReference type="EMBL" id="JACHMP010000001">
    <property type="protein sequence ID" value="MBB5823702.1"/>
    <property type="molecule type" value="Genomic_DNA"/>
</dbReference>
<proteinExistence type="predicted"/>
<protein>
    <submittedName>
        <fullName evidence="1">DNA-binding ferritin-like protein</fullName>
    </submittedName>
</protein>
<name>A0A7W9IMX8_9ACTN</name>
<dbReference type="AlphaFoldDB" id="A0A7W9IMX8"/>
<reference evidence="1 2" key="1">
    <citation type="submission" date="2020-08" db="EMBL/GenBank/DDBJ databases">
        <title>Sequencing the genomes of 1000 actinobacteria strains.</title>
        <authorList>
            <person name="Klenk H.-P."/>
        </authorList>
    </citation>
    <scope>NUCLEOTIDE SEQUENCE [LARGE SCALE GENOMIC DNA]</scope>
    <source>
        <strain evidence="1 2">DSM 46887</strain>
    </source>
</reference>
<comment type="caution">
    <text evidence="1">The sequence shown here is derived from an EMBL/GenBank/DDBJ whole genome shotgun (WGS) entry which is preliminary data.</text>
</comment>